<feature type="coiled-coil region" evidence="1">
    <location>
        <begin position="1"/>
        <end position="35"/>
    </location>
</feature>
<dbReference type="RefSeq" id="XP_002505647.1">
    <property type="nucleotide sequence ID" value="XM_002505601.1"/>
</dbReference>
<feature type="coiled-coil region" evidence="1">
    <location>
        <begin position="221"/>
        <end position="248"/>
    </location>
</feature>
<evidence type="ECO:0000313" key="3">
    <source>
        <dbReference type="EMBL" id="ACO66905.1"/>
    </source>
</evidence>
<keyword evidence="4" id="KW-1185">Reference proteome</keyword>
<protein>
    <submittedName>
        <fullName evidence="3">Uncharacterized protein</fullName>
    </submittedName>
</protein>
<organism evidence="3 4">
    <name type="scientific">Micromonas commoda (strain RCC299 / NOUM17 / CCMP2709)</name>
    <name type="common">Picoplanktonic green alga</name>
    <dbReference type="NCBI Taxonomy" id="296587"/>
    <lineage>
        <taxon>Eukaryota</taxon>
        <taxon>Viridiplantae</taxon>
        <taxon>Chlorophyta</taxon>
        <taxon>Mamiellophyceae</taxon>
        <taxon>Mamiellales</taxon>
        <taxon>Mamiellaceae</taxon>
        <taxon>Micromonas</taxon>
    </lineage>
</organism>
<dbReference type="AlphaFoldDB" id="C1EFS9"/>
<feature type="compositionally biased region" description="Polar residues" evidence="2">
    <location>
        <begin position="114"/>
        <end position="123"/>
    </location>
</feature>
<dbReference type="InParanoid" id="C1EFS9"/>
<name>C1EFS9_MICCC</name>
<dbReference type="Gene3D" id="1.10.287.1490">
    <property type="match status" value="1"/>
</dbReference>
<reference evidence="3 4" key="1">
    <citation type="journal article" date="2009" name="Science">
        <title>Green evolution and dynamic adaptations revealed by genomes of the marine picoeukaryotes Micromonas.</title>
        <authorList>
            <person name="Worden A.Z."/>
            <person name="Lee J.H."/>
            <person name="Mock T."/>
            <person name="Rouze P."/>
            <person name="Simmons M.P."/>
            <person name="Aerts A.L."/>
            <person name="Allen A.E."/>
            <person name="Cuvelier M.L."/>
            <person name="Derelle E."/>
            <person name="Everett M.V."/>
            <person name="Foulon E."/>
            <person name="Grimwood J."/>
            <person name="Gundlach H."/>
            <person name="Henrissat B."/>
            <person name="Napoli C."/>
            <person name="McDonald S.M."/>
            <person name="Parker M.S."/>
            <person name="Rombauts S."/>
            <person name="Salamov A."/>
            <person name="Von Dassow P."/>
            <person name="Badger J.H."/>
            <person name="Coutinho P.M."/>
            <person name="Demir E."/>
            <person name="Dubchak I."/>
            <person name="Gentemann C."/>
            <person name="Eikrem W."/>
            <person name="Gready J.E."/>
            <person name="John U."/>
            <person name="Lanier W."/>
            <person name="Lindquist E.A."/>
            <person name="Lucas S."/>
            <person name="Mayer K.F."/>
            <person name="Moreau H."/>
            <person name="Not F."/>
            <person name="Otillar R."/>
            <person name="Panaud O."/>
            <person name="Pangilinan J."/>
            <person name="Paulsen I."/>
            <person name="Piegu B."/>
            <person name="Poliakov A."/>
            <person name="Robbens S."/>
            <person name="Schmutz J."/>
            <person name="Toulza E."/>
            <person name="Wyss T."/>
            <person name="Zelensky A."/>
            <person name="Zhou K."/>
            <person name="Armbrust E.V."/>
            <person name="Bhattacharya D."/>
            <person name="Goodenough U.W."/>
            <person name="Van de Peer Y."/>
            <person name="Grigoriev I.V."/>
        </authorList>
    </citation>
    <scope>NUCLEOTIDE SEQUENCE [LARGE SCALE GENOMIC DNA]</scope>
    <source>
        <strain evidence="4">RCC299 / NOUM17</strain>
    </source>
</reference>
<dbReference type="Proteomes" id="UP000002009">
    <property type="component" value="Chromosome 13"/>
</dbReference>
<feature type="compositionally biased region" description="Gly residues" evidence="2">
    <location>
        <begin position="128"/>
        <end position="138"/>
    </location>
</feature>
<feature type="region of interest" description="Disordered" evidence="2">
    <location>
        <begin position="448"/>
        <end position="469"/>
    </location>
</feature>
<feature type="coiled-coil region" evidence="1">
    <location>
        <begin position="332"/>
        <end position="442"/>
    </location>
</feature>
<feature type="region of interest" description="Disordered" evidence="2">
    <location>
        <begin position="171"/>
        <end position="211"/>
    </location>
</feature>
<sequence>MDKKDAELAELRALVAKLRGEASEAQRERSKAEAKAWEWRRALRVSEKAAKDAAGLLRRRDETHTEELKRRENSVPEKTPEPRRTSWVPPGRTSVTSPKRTPPRASPRSSTRSVLSTPPSATRRSPGAAGGDEFGGGVLDPKPHPSTVESARLEAEELATRRRVREETGVDVFAPFGSPPAVDRDVAYGSRSTPSRRQLHLRSPHKPLAADAETASLRTECASLRIENERLARDVARWRAEAAAVADQARESERSTFTREQRRLEKALADADSKNRVLATEAKTLRDSRDDALASAVVQAGTEARVLRDELEAVSADLEGSRRDLSAAIAREDALQSRLAAHEIQLANYKSQSASAPNDDVDKERITRANARIAELTNALGEVEDERFELRRALEAHVTALVEAKVDSAELAGTVAELRKELARVNVRYQRAAARCAKMEAREVRGDAVARVGHRGSGRVGDDAANSPA</sequence>
<accession>C1EFS9</accession>
<keyword evidence="1" id="KW-0175">Coiled coil</keyword>
<evidence type="ECO:0000256" key="1">
    <source>
        <dbReference type="SAM" id="Coils"/>
    </source>
</evidence>
<proteinExistence type="predicted"/>
<feature type="region of interest" description="Disordered" evidence="2">
    <location>
        <begin position="48"/>
        <end position="152"/>
    </location>
</feature>
<feature type="compositionally biased region" description="Basic and acidic residues" evidence="2">
    <location>
        <begin position="58"/>
        <end position="84"/>
    </location>
</feature>
<dbReference type="EMBL" id="CP001331">
    <property type="protein sequence ID" value="ACO66905.1"/>
    <property type="molecule type" value="Genomic_DNA"/>
</dbReference>
<dbReference type="KEGG" id="mis:MICPUN_54581"/>
<evidence type="ECO:0000313" key="4">
    <source>
        <dbReference type="Proteomes" id="UP000002009"/>
    </source>
</evidence>
<evidence type="ECO:0000256" key="2">
    <source>
        <dbReference type="SAM" id="MobiDB-lite"/>
    </source>
</evidence>
<dbReference type="GeneID" id="8248323"/>
<gene>
    <name evidence="3" type="ORF">MICPUN_54581</name>
</gene>